<dbReference type="EMBL" id="JAAOYM010000001">
    <property type="protein sequence ID" value="NIJ10504.1"/>
    <property type="molecule type" value="Genomic_DNA"/>
</dbReference>
<dbReference type="SUPFAM" id="SSF52540">
    <property type="entry name" value="P-loop containing nucleoside triphosphate hydrolases"/>
    <property type="match status" value="1"/>
</dbReference>
<name>A0A7X5UM17_9PSEU</name>
<sequence>MLVGLCSVKGSPGVTTTALALAARWPDGDPVLIEADPSGGDLAARFRLSASPGLVSLAAASRRDPHRSLVHEHCQMLPGGLPVVVGPVAADQARAALGVLAARGAQAVRSAAQGPATAVLVDAGRLDASSPALPVVRGADALLVLARPRAEELSHVATLLGAVPTWTRMPGLVLVGSGYGKAEVERELQVPVMATLPDDPRGADVLCGRSSGRGPDRSVLGRAAERLARAVTHQASRGEASSGRNGQSALTSQPQLTVASSGQLTGDGVVPP</sequence>
<gene>
    <name evidence="2" type="ORF">FHU38_000848</name>
</gene>
<dbReference type="Gene3D" id="3.40.50.300">
    <property type="entry name" value="P-loop containing nucleotide triphosphate hydrolases"/>
    <property type="match status" value="1"/>
</dbReference>
<evidence type="ECO:0000256" key="1">
    <source>
        <dbReference type="SAM" id="MobiDB-lite"/>
    </source>
</evidence>
<comment type="caution">
    <text evidence="2">The sequence shown here is derived from an EMBL/GenBank/DDBJ whole genome shotgun (WGS) entry which is preliminary data.</text>
</comment>
<dbReference type="AlphaFoldDB" id="A0A7X5UM17"/>
<dbReference type="InterPro" id="IPR027417">
    <property type="entry name" value="P-loop_NTPase"/>
</dbReference>
<dbReference type="Proteomes" id="UP000545493">
    <property type="component" value="Unassembled WGS sequence"/>
</dbReference>
<evidence type="ECO:0000313" key="3">
    <source>
        <dbReference type="Proteomes" id="UP000545493"/>
    </source>
</evidence>
<keyword evidence="3" id="KW-1185">Reference proteome</keyword>
<feature type="compositionally biased region" description="Polar residues" evidence="1">
    <location>
        <begin position="242"/>
        <end position="264"/>
    </location>
</feature>
<proteinExistence type="predicted"/>
<evidence type="ECO:0000313" key="2">
    <source>
        <dbReference type="EMBL" id="NIJ10504.1"/>
    </source>
</evidence>
<protein>
    <recommendedName>
        <fullName evidence="4">MinD-like ATPase involved in chromosome partitioning or flagellar assembly</fullName>
    </recommendedName>
</protein>
<accession>A0A7X5UM17</accession>
<evidence type="ECO:0008006" key="4">
    <source>
        <dbReference type="Google" id="ProtNLM"/>
    </source>
</evidence>
<dbReference type="RefSeq" id="WP_167166655.1">
    <property type="nucleotide sequence ID" value="NZ_JAAOYM010000001.1"/>
</dbReference>
<reference evidence="2 3" key="1">
    <citation type="submission" date="2020-03" db="EMBL/GenBank/DDBJ databases">
        <title>Sequencing the genomes of 1000 actinobacteria strains.</title>
        <authorList>
            <person name="Klenk H.-P."/>
        </authorList>
    </citation>
    <scope>NUCLEOTIDE SEQUENCE [LARGE SCALE GENOMIC DNA]</scope>
    <source>
        <strain evidence="2 3">DSM 45685</strain>
    </source>
</reference>
<feature type="region of interest" description="Disordered" evidence="1">
    <location>
        <begin position="230"/>
        <end position="272"/>
    </location>
</feature>
<organism evidence="2 3">
    <name type="scientific">Saccharomonospora amisosensis</name>
    <dbReference type="NCBI Taxonomy" id="1128677"/>
    <lineage>
        <taxon>Bacteria</taxon>
        <taxon>Bacillati</taxon>
        <taxon>Actinomycetota</taxon>
        <taxon>Actinomycetes</taxon>
        <taxon>Pseudonocardiales</taxon>
        <taxon>Pseudonocardiaceae</taxon>
        <taxon>Saccharomonospora</taxon>
    </lineage>
</organism>